<gene>
    <name evidence="7" type="ORF">IDM49_06635</name>
</gene>
<reference evidence="7 8" key="1">
    <citation type="submission" date="2020-09" db="EMBL/GenBank/DDBJ databases">
        <title>Investigation of environmental microbes.</title>
        <authorList>
            <person name="Ou Y."/>
            <person name="Kang Q."/>
        </authorList>
    </citation>
    <scope>NUCLEOTIDE SEQUENCE [LARGE SCALE GENOMIC DNA]</scope>
    <source>
        <strain evidence="7 8">KJZ-14</strain>
    </source>
</reference>
<evidence type="ECO:0000256" key="5">
    <source>
        <dbReference type="ARBA" id="ARBA00023251"/>
    </source>
</evidence>
<protein>
    <submittedName>
        <fullName evidence="7">ABC transporter ATP-binding protein</fullName>
    </submittedName>
</protein>
<dbReference type="KEGG" id="rter:IDM49_06635"/>
<evidence type="ECO:0000313" key="7">
    <source>
        <dbReference type="EMBL" id="QNV36949.1"/>
    </source>
</evidence>
<dbReference type="PROSITE" id="PS00211">
    <property type="entry name" value="ABC_TRANSPORTER_1"/>
    <property type="match status" value="1"/>
</dbReference>
<dbReference type="InterPro" id="IPR017871">
    <property type="entry name" value="ABC_transporter-like_CS"/>
</dbReference>
<dbReference type="RefSeq" id="WP_190723948.1">
    <property type="nucleotide sequence ID" value="NZ_CP061539.1"/>
</dbReference>
<dbReference type="SUPFAM" id="SSF52540">
    <property type="entry name" value="P-loop containing nucleoside triphosphate hydrolases"/>
    <property type="match status" value="1"/>
</dbReference>
<keyword evidence="3" id="KW-0547">Nucleotide-binding</keyword>
<dbReference type="GO" id="GO:0005886">
    <property type="term" value="C:plasma membrane"/>
    <property type="evidence" value="ECO:0007669"/>
    <property type="project" value="UniProtKB-SubCell"/>
</dbReference>
<feature type="domain" description="ABC transporter" evidence="6">
    <location>
        <begin position="33"/>
        <end position="260"/>
    </location>
</feature>
<evidence type="ECO:0000256" key="2">
    <source>
        <dbReference type="ARBA" id="ARBA00022448"/>
    </source>
</evidence>
<dbReference type="Gene3D" id="3.40.50.300">
    <property type="entry name" value="P-loop containing nucleotide triphosphate hydrolases"/>
    <property type="match status" value="1"/>
</dbReference>
<dbReference type="InterPro" id="IPR050763">
    <property type="entry name" value="ABC_transporter_ATP-binding"/>
</dbReference>
<keyword evidence="4 7" id="KW-0067">ATP-binding</keyword>
<name>A0A7H2BBA3_9MICC</name>
<accession>A0A7H2BBA3</accession>
<dbReference type="GO" id="GO:0005524">
    <property type="term" value="F:ATP binding"/>
    <property type="evidence" value="ECO:0007669"/>
    <property type="project" value="UniProtKB-KW"/>
</dbReference>
<dbReference type="SMART" id="SM00382">
    <property type="entry name" value="AAA"/>
    <property type="match status" value="1"/>
</dbReference>
<dbReference type="PANTHER" id="PTHR42711">
    <property type="entry name" value="ABC TRANSPORTER ATP-BINDING PROTEIN"/>
    <property type="match status" value="1"/>
</dbReference>
<dbReference type="GO" id="GO:0046677">
    <property type="term" value="P:response to antibiotic"/>
    <property type="evidence" value="ECO:0007669"/>
    <property type="project" value="UniProtKB-KW"/>
</dbReference>
<dbReference type="InterPro" id="IPR027417">
    <property type="entry name" value="P-loop_NTPase"/>
</dbReference>
<evidence type="ECO:0000256" key="1">
    <source>
        <dbReference type="ARBA" id="ARBA00004202"/>
    </source>
</evidence>
<dbReference type="InterPro" id="IPR003439">
    <property type="entry name" value="ABC_transporter-like_ATP-bd"/>
</dbReference>
<dbReference type="PANTHER" id="PTHR42711:SF16">
    <property type="entry name" value="ABC TRANSPORTER ATP-BINDING PROTEIN"/>
    <property type="match status" value="1"/>
</dbReference>
<keyword evidence="2" id="KW-0813">Transport</keyword>
<dbReference type="EMBL" id="CP061539">
    <property type="protein sequence ID" value="QNV36949.1"/>
    <property type="molecule type" value="Genomic_DNA"/>
</dbReference>
<dbReference type="Proteomes" id="UP000516404">
    <property type="component" value="Chromosome"/>
</dbReference>
<dbReference type="GeneID" id="96623909"/>
<dbReference type="Pfam" id="PF00005">
    <property type="entry name" value="ABC_tran"/>
    <property type="match status" value="1"/>
</dbReference>
<dbReference type="AlphaFoldDB" id="A0A7H2BBA3"/>
<proteinExistence type="predicted"/>
<dbReference type="InterPro" id="IPR003593">
    <property type="entry name" value="AAA+_ATPase"/>
</dbReference>
<keyword evidence="8" id="KW-1185">Reference proteome</keyword>
<evidence type="ECO:0000313" key="8">
    <source>
        <dbReference type="Proteomes" id="UP000516404"/>
    </source>
</evidence>
<sequence>MSVQNQRIARESGRKPALSIDGLIKEFKPSRSFREANPHLLTDRGTVQAVRGISLDVYPGEVVVLLGANGAGKTTTLSCAQGLQPADGGTLQLLGENPWGASPELRAQVGIMLQDGGLPQAIHPIELLKHIAKMYKNPASVDDLVQRLGINEFNGTTIRRLSGGQKQRVALAAALVGNPKVLFLDEPSAGLDPQSRTVVFDIIREQRERGVAIVLTTHLLDDAQRLADYVYIVKRGENVTEGTVAQLLQETNEQAHTVSFTAASAISLQDFPAHLRDSVTLTQDSPGQYSLTGELTPDHLNALTTLFVSQGIMPSSFTLASRTLEDVFLDISGRDIR</sequence>
<dbReference type="PROSITE" id="PS50893">
    <property type="entry name" value="ABC_TRANSPORTER_2"/>
    <property type="match status" value="1"/>
</dbReference>
<evidence type="ECO:0000259" key="6">
    <source>
        <dbReference type="PROSITE" id="PS50893"/>
    </source>
</evidence>
<keyword evidence="5" id="KW-0046">Antibiotic resistance</keyword>
<evidence type="ECO:0000256" key="3">
    <source>
        <dbReference type="ARBA" id="ARBA00022741"/>
    </source>
</evidence>
<evidence type="ECO:0000256" key="4">
    <source>
        <dbReference type="ARBA" id="ARBA00022840"/>
    </source>
</evidence>
<organism evidence="7 8">
    <name type="scientific">Rothia terrae</name>
    <dbReference type="NCBI Taxonomy" id="396015"/>
    <lineage>
        <taxon>Bacteria</taxon>
        <taxon>Bacillati</taxon>
        <taxon>Actinomycetota</taxon>
        <taxon>Actinomycetes</taxon>
        <taxon>Micrococcales</taxon>
        <taxon>Micrococcaceae</taxon>
        <taxon>Rothia</taxon>
    </lineage>
</organism>
<dbReference type="GO" id="GO:0016887">
    <property type="term" value="F:ATP hydrolysis activity"/>
    <property type="evidence" value="ECO:0007669"/>
    <property type="project" value="InterPro"/>
</dbReference>
<comment type="subcellular location">
    <subcellularLocation>
        <location evidence="1">Cell membrane</location>
        <topology evidence="1">Peripheral membrane protein</topology>
    </subcellularLocation>
</comment>
<dbReference type="CDD" id="cd03230">
    <property type="entry name" value="ABC_DR_subfamily_A"/>
    <property type="match status" value="1"/>
</dbReference>